<dbReference type="InterPro" id="IPR050723">
    <property type="entry name" value="CFA/CMAS"/>
</dbReference>
<dbReference type="InterPro" id="IPR003333">
    <property type="entry name" value="CMAS"/>
</dbReference>
<evidence type="ECO:0000313" key="6">
    <source>
        <dbReference type="EMBL" id="TGY90257.1"/>
    </source>
</evidence>
<dbReference type="GO" id="GO:0032259">
    <property type="term" value="P:methylation"/>
    <property type="evidence" value="ECO:0007669"/>
    <property type="project" value="UniProtKB-KW"/>
</dbReference>
<dbReference type="Gene3D" id="3.40.50.150">
    <property type="entry name" value="Vaccinia Virus protein VP39"/>
    <property type="match status" value="1"/>
</dbReference>
<evidence type="ECO:0000256" key="3">
    <source>
        <dbReference type="ARBA" id="ARBA00022679"/>
    </source>
</evidence>
<dbReference type="Pfam" id="PF02353">
    <property type="entry name" value="CMAS"/>
    <property type="match status" value="1"/>
</dbReference>
<keyword evidence="4" id="KW-0949">S-adenosyl-L-methionine</keyword>
<name>A0A4S2H3R1_9PROT</name>
<comment type="caution">
    <text evidence="6">The sequence shown here is derived from an EMBL/GenBank/DDBJ whole genome shotgun (WGS) entry which is preliminary data.</text>
</comment>
<dbReference type="PANTHER" id="PTHR43667:SF1">
    <property type="entry name" value="CYCLOPROPANE-FATTY-ACYL-PHOSPHOLIPID SYNTHASE"/>
    <property type="match status" value="1"/>
</dbReference>
<dbReference type="OrthoDB" id="9782855at2"/>
<reference evidence="6 7" key="1">
    <citation type="journal article" date="2017" name="Int. J. Syst. Evol. Microbiol.">
        <title>Marinicauda algicola sp. nov., isolated from a marine red alga Rhodosorus marinus.</title>
        <authorList>
            <person name="Jeong S.E."/>
            <person name="Jeon S.H."/>
            <person name="Chun B.H."/>
            <person name="Kim D.W."/>
            <person name="Jeon C.O."/>
        </authorList>
    </citation>
    <scope>NUCLEOTIDE SEQUENCE [LARGE SCALE GENOMIC DNA]</scope>
    <source>
        <strain evidence="6 7">JCM 31718</strain>
    </source>
</reference>
<sequence length="418" mass="48252">MLLATLARRVVREGRLTLIDHTGREHRIEGERDGPRATLRFHTAKAERAMVLQPELALGEGYMDGVITPQDCDISDVLRVLMRNMKYLDGNGFHHRFMQGLRFLKRRFDQHNPVGKARDNVAHHYDLSSELYARFLDSDRFYSCAYFPTGRETLEEAQAAKARHLAAKLRLTPNARVLDIGCGWGSLAMHLVRLGAQRVDGVTLSTEQHAWASAWARREKLERQARFHLQDYRDVEKRYDRIVSVGMFEHVGVGHYREYFEKVAELLKDDGVAVIHSIGRSGPPGTTNPWLAKYIFPGGYIPALSEVLPVIEKTGLKVTDVEVLRLHYAKTLNHWRARFRAHWDEIAELYDERFCRMWDFYLAGSEMSFIEGEMMVFQIQLAKTHAAVPLTRDYIHRFENAHPLEQTMSEDKVEHPAE</sequence>
<comment type="similarity">
    <text evidence="1">Belongs to the CFA/CMAS family.</text>
</comment>
<proteinExistence type="inferred from homology"/>
<keyword evidence="7" id="KW-1185">Reference proteome</keyword>
<evidence type="ECO:0000313" key="7">
    <source>
        <dbReference type="Proteomes" id="UP000308054"/>
    </source>
</evidence>
<dbReference type="InterPro" id="IPR029063">
    <property type="entry name" value="SAM-dependent_MTases_sf"/>
</dbReference>
<keyword evidence="5" id="KW-0443">Lipid metabolism</keyword>
<dbReference type="EMBL" id="SRXW01000001">
    <property type="protein sequence ID" value="TGY90257.1"/>
    <property type="molecule type" value="Genomic_DNA"/>
</dbReference>
<evidence type="ECO:0000256" key="5">
    <source>
        <dbReference type="ARBA" id="ARBA00023098"/>
    </source>
</evidence>
<organism evidence="6 7">
    <name type="scientific">Marinicauda algicola</name>
    <dbReference type="NCBI Taxonomy" id="2029849"/>
    <lineage>
        <taxon>Bacteria</taxon>
        <taxon>Pseudomonadati</taxon>
        <taxon>Pseudomonadota</taxon>
        <taxon>Alphaproteobacteria</taxon>
        <taxon>Maricaulales</taxon>
        <taxon>Maricaulaceae</taxon>
        <taxon>Marinicauda</taxon>
    </lineage>
</organism>
<accession>A0A4S2H3R1</accession>
<keyword evidence="2 6" id="KW-0489">Methyltransferase</keyword>
<evidence type="ECO:0000256" key="1">
    <source>
        <dbReference type="ARBA" id="ARBA00010815"/>
    </source>
</evidence>
<dbReference type="GO" id="GO:0008168">
    <property type="term" value="F:methyltransferase activity"/>
    <property type="evidence" value="ECO:0007669"/>
    <property type="project" value="UniProtKB-KW"/>
</dbReference>
<keyword evidence="3 6" id="KW-0808">Transferase</keyword>
<dbReference type="CDD" id="cd02440">
    <property type="entry name" value="AdoMet_MTases"/>
    <property type="match status" value="1"/>
</dbReference>
<evidence type="ECO:0000256" key="2">
    <source>
        <dbReference type="ARBA" id="ARBA00022603"/>
    </source>
</evidence>
<dbReference type="PANTHER" id="PTHR43667">
    <property type="entry name" value="CYCLOPROPANE-FATTY-ACYL-PHOSPHOLIPID SYNTHASE"/>
    <property type="match status" value="1"/>
</dbReference>
<dbReference type="GO" id="GO:0008610">
    <property type="term" value="P:lipid biosynthetic process"/>
    <property type="evidence" value="ECO:0007669"/>
    <property type="project" value="InterPro"/>
</dbReference>
<evidence type="ECO:0000256" key="4">
    <source>
        <dbReference type="ARBA" id="ARBA00022691"/>
    </source>
</evidence>
<dbReference type="RefSeq" id="WP_135994755.1">
    <property type="nucleotide sequence ID" value="NZ_CP071057.1"/>
</dbReference>
<protein>
    <submittedName>
        <fullName evidence="6">Class I SAM-dependent methyltransferase</fullName>
    </submittedName>
</protein>
<dbReference type="SUPFAM" id="SSF53335">
    <property type="entry name" value="S-adenosyl-L-methionine-dependent methyltransferases"/>
    <property type="match status" value="1"/>
</dbReference>
<dbReference type="Proteomes" id="UP000308054">
    <property type="component" value="Unassembled WGS sequence"/>
</dbReference>
<dbReference type="PIRSF" id="PIRSF003085">
    <property type="entry name" value="CMAS"/>
    <property type="match status" value="1"/>
</dbReference>
<gene>
    <name evidence="6" type="ORF">E5163_03805</name>
</gene>
<dbReference type="AlphaFoldDB" id="A0A4S2H3R1"/>